<reference evidence="1 2" key="1">
    <citation type="submission" date="2012-05" db="EMBL/GenBank/DDBJ databases">
        <title>Genome sequence of Yersinia Pestis PY-08.</title>
        <authorList>
            <person name="Santana-Cruz I."/>
            <person name="Sengamalay N."/>
            <person name="McCracken C."/>
            <person name="Daugherty S.C."/>
            <person name="Maroo A."/>
            <person name="Vara P.G."/>
            <person name="Tallon L.J."/>
            <person name="Sadzewicz L."/>
            <person name="Vinetz J.M."/>
            <person name="Cespedes Zambrano M.J."/>
            <person name="Fraser-Liggett C.M."/>
            <person name="Tettelin H."/>
        </authorList>
    </citation>
    <scope>NUCLEOTIDE SEQUENCE [LARGE SCALE GENOMIC DNA]</scope>
    <source>
        <strain evidence="1 2">PY-08</strain>
    </source>
</reference>
<evidence type="ECO:0000313" key="1">
    <source>
        <dbReference type="EMBL" id="EIR18228.1"/>
    </source>
</evidence>
<dbReference type="AlphaFoldDB" id="A0AB72ZIT4"/>
<dbReference type="EMBL" id="AKRT01000311">
    <property type="protein sequence ID" value="EIR18228.1"/>
    <property type="molecule type" value="Genomic_DNA"/>
</dbReference>
<organism evidence="1 2">
    <name type="scientific">Yersinia pestis PY-08</name>
    <dbReference type="NCBI Taxonomy" id="992134"/>
    <lineage>
        <taxon>Bacteria</taxon>
        <taxon>Pseudomonadati</taxon>
        <taxon>Pseudomonadota</taxon>
        <taxon>Gammaproteobacteria</taxon>
        <taxon>Enterobacterales</taxon>
        <taxon>Yersiniaceae</taxon>
        <taxon>Yersinia</taxon>
    </lineage>
</organism>
<accession>A0AB72ZIT4</accession>
<dbReference type="RefSeq" id="WP_002383623.1">
    <property type="nucleotide sequence ID" value="NZ_AKRT01000311.1"/>
</dbReference>
<protein>
    <submittedName>
        <fullName evidence="1">Uncharacterized protein</fullName>
    </submittedName>
</protein>
<gene>
    <name evidence="1" type="ORF">YPPY08_2549</name>
</gene>
<proteinExistence type="predicted"/>
<sequence>LPPGSDFRRWVWITIAPFVTPTNSSVYSVAQGNYRNASALNNSRYKKVESERQIVWNPFEPHLCCPQGKPQG</sequence>
<dbReference type="Proteomes" id="UP000003231">
    <property type="component" value="Unassembled WGS sequence"/>
</dbReference>
<feature type="non-terminal residue" evidence="1">
    <location>
        <position position="1"/>
    </location>
</feature>
<evidence type="ECO:0000313" key="2">
    <source>
        <dbReference type="Proteomes" id="UP000003231"/>
    </source>
</evidence>
<comment type="caution">
    <text evidence="1">The sequence shown here is derived from an EMBL/GenBank/DDBJ whole genome shotgun (WGS) entry which is preliminary data.</text>
</comment>
<name>A0AB72ZIT4_YERPE</name>